<dbReference type="Proteomes" id="UP001448858">
    <property type="component" value="Chromosome"/>
</dbReference>
<evidence type="ECO:0000256" key="7">
    <source>
        <dbReference type="SAM" id="MobiDB-lite"/>
    </source>
</evidence>
<organism evidence="10 11">
    <name type="scientific">Arthrobacter citreus</name>
    <dbReference type="NCBI Taxonomy" id="1670"/>
    <lineage>
        <taxon>Bacteria</taxon>
        <taxon>Bacillati</taxon>
        <taxon>Actinomycetota</taxon>
        <taxon>Actinomycetes</taxon>
        <taxon>Micrococcales</taxon>
        <taxon>Micrococcaceae</taxon>
        <taxon>Arthrobacter</taxon>
    </lineage>
</organism>
<dbReference type="InterPro" id="IPR039425">
    <property type="entry name" value="RNA_pol_sigma-70-like"/>
</dbReference>
<keyword evidence="5" id="KW-0238">DNA-binding</keyword>
<evidence type="ECO:0000256" key="5">
    <source>
        <dbReference type="ARBA" id="ARBA00023125"/>
    </source>
</evidence>
<dbReference type="SUPFAM" id="SSF88946">
    <property type="entry name" value="Sigma2 domain of RNA polymerase sigma factors"/>
    <property type="match status" value="1"/>
</dbReference>
<dbReference type="InterPro" id="IPR013249">
    <property type="entry name" value="RNA_pol_sigma70_r4_t2"/>
</dbReference>
<feature type="region of interest" description="Disordered" evidence="7">
    <location>
        <begin position="170"/>
        <end position="209"/>
    </location>
</feature>
<feature type="compositionally biased region" description="Low complexity" evidence="7">
    <location>
        <begin position="178"/>
        <end position="193"/>
    </location>
</feature>
<keyword evidence="11" id="KW-1185">Reference proteome</keyword>
<dbReference type="Pfam" id="PF04542">
    <property type="entry name" value="Sigma70_r2"/>
    <property type="match status" value="1"/>
</dbReference>
<evidence type="ECO:0000256" key="4">
    <source>
        <dbReference type="ARBA" id="ARBA00023082"/>
    </source>
</evidence>
<dbReference type="Pfam" id="PF08281">
    <property type="entry name" value="Sigma70_r4_2"/>
    <property type="match status" value="1"/>
</dbReference>
<evidence type="ECO:0000259" key="8">
    <source>
        <dbReference type="Pfam" id="PF04542"/>
    </source>
</evidence>
<protein>
    <submittedName>
        <fullName evidence="10">RNA polymerase sigma factor</fullName>
    </submittedName>
</protein>
<dbReference type="SUPFAM" id="SSF88659">
    <property type="entry name" value="Sigma3 and sigma4 domains of RNA polymerase sigma factors"/>
    <property type="match status" value="1"/>
</dbReference>
<dbReference type="InterPro" id="IPR007627">
    <property type="entry name" value="RNA_pol_sigma70_r2"/>
</dbReference>
<dbReference type="InterPro" id="IPR032710">
    <property type="entry name" value="NTF2-like_dom_sf"/>
</dbReference>
<evidence type="ECO:0000313" key="11">
    <source>
        <dbReference type="Proteomes" id="UP001448858"/>
    </source>
</evidence>
<dbReference type="InterPro" id="IPR013325">
    <property type="entry name" value="RNA_pol_sigma_r2"/>
</dbReference>
<keyword evidence="4" id="KW-0731">Sigma factor</keyword>
<evidence type="ECO:0000256" key="6">
    <source>
        <dbReference type="ARBA" id="ARBA00023163"/>
    </source>
</evidence>
<proteinExistence type="inferred from homology"/>
<sequence>MTLETDVPVLDSRLRGELRQSRRDFLVALEPVRAALYRYCRSLTGNTWDAEDLLQDTLTRGLAEASRRHEPIHNAEAWLIRIATNSWIDARRRSGRTSPLDWTDPGHDLPATEDADPLAAVEVESALRQLLLLLPPQERACVVLKDVFAYPLAEIAGMLETTTGAVKSALHRGRSSLQAAQAKQAAQGKHAGANPAPGPQDGTAPTQPAAHAAVLRQLTEAFNAYDIDAMVRLFLSTGRTEVIGNVSETGHEEIRTGSLSHTFGPDAAELYRASIHWFDGEEVILLWERQKDAPEEPELVADVLRVRNAGGEPLISQLSWYFFCPELIAEVAGGLGLPFKTNGVSYF</sequence>
<dbReference type="InterPro" id="IPR013324">
    <property type="entry name" value="RNA_pol_sigma_r3/r4-like"/>
</dbReference>
<dbReference type="SUPFAM" id="SSF54427">
    <property type="entry name" value="NTF2-like"/>
    <property type="match status" value="1"/>
</dbReference>
<name>A0ABZ2ZXP1_9MICC</name>
<keyword evidence="3" id="KW-0805">Transcription regulation</keyword>
<reference evidence="10 11" key="1">
    <citation type="submission" date="2024-04" db="EMBL/GenBank/DDBJ databases">
        <title>Arthrobacter sp. from Plains bison fecal sample.</title>
        <authorList>
            <person name="Ruzzini A."/>
        </authorList>
    </citation>
    <scope>NUCLEOTIDE SEQUENCE [LARGE SCALE GENOMIC DNA]</scope>
    <source>
        <strain evidence="10 11">EINP1</strain>
    </source>
</reference>
<gene>
    <name evidence="10" type="ORF">AAE021_05010</name>
</gene>
<dbReference type="NCBIfam" id="TIGR02937">
    <property type="entry name" value="sigma70-ECF"/>
    <property type="match status" value="1"/>
</dbReference>
<comment type="subunit">
    <text evidence="2">Interacts transiently with the RNA polymerase catalytic core formed by RpoA, RpoB, RpoC and RpoZ (2 alpha, 1 beta, 1 beta' and 1 omega subunit) to form the RNA polymerase holoenzyme that can initiate transcription.</text>
</comment>
<dbReference type="InterPro" id="IPR014284">
    <property type="entry name" value="RNA_pol_sigma-70_dom"/>
</dbReference>
<comment type="similarity">
    <text evidence="1">Belongs to the sigma-70 factor family. ECF subfamily.</text>
</comment>
<keyword evidence="6" id="KW-0804">Transcription</keyword>
<feature type="domain" description="RNA polymerase sigma factor 70 region 4 type 2" evidence="9">
    <location>
        <begin position="126"/>
        <end position="177"/>
    </location>
</feature>
<dbReference type="Gene3D" id="3.10.450.50">
    <property type="match status" value="1"/>
</dbReference>
<evidence type="ECO:0000256" key="3">
    <source>
        <dbReference type="ARBA" id="ARBA00023015"/>
    </source>
</evidence>
<dbReference type="EMBL" id="CP151657">
    <property type="protein sequence ID" value="WZP16924.1"/>
    <property type="molecule type" value="Genomic_DNA"/>
</dbReference>
<evidence type="ECO:0000256" key="1">
    <source>
        <dbReference type="ARBA" id="ARBA00010641"/>
    </source>
</evidence>
<accession>A0ABZ2ZXP1</accession>
<dbReference type="RefSeq" id="WP_342024519.1">
    <property type="nucleotide sequence ID" value="NZ_CP151657.1"/>
</dbReference>
<evidence type="ECO:0000256" key="2">
    <source>
        <dbReference type="ARBA" id="ARBA00011344"/>
    </source>
</evidence>
<dbReference type="InterPro" id="IPR036388">
    <property type="entry name" value="WH-like_DNA-bd_sf"/>
</dbReference>
<dbReference type="Gene3D" id="1.10.10.10">
    <property type="entry name" value="Winged helix-like DNA-binding domain superfamily/Winged helix DNA-binding domain"/>
    <property type="match status" value="1"/>
</dbReference>
<dbReference type="PANTHER" id="PTHR43133">
    <property type="entry name" value="RNA POLYMERASE ECF-TYPE SIGMA FACTO"/>
    <property type="match status" value="1"/>
</dbReference>
<dbReference type="PANTHER" id="PTHR43133:SF8">
    <property type="entry name" value="RNA POLYMERASE SIGMA FACTOR HI_1459-RELATED"/>
    <property type="match status" value="1"/>
</dbReference>
<evidence type="ECO:0000313" key="10">
    <source>
        <dbReference type="EMBL" id="WZP16924.1"/>
    </source>
</evidence>
<evidence type="ECO:0000259" key="9">
    <source>
        <dbReference type="Pfam" id="PF08281"/>
    </source>
</evidence>
<dbReference type="Gene3D" id="1.10.1740.10">
    <property type="match status" value="1"/>
</dbReference>
<feature type="domain" description="RNA polymerase sigma-70 region 2" evidence="8">
    <location>
        <begin position="33"/>
        <end position="97"/>
    </location>
</feature>